<dbReference type="AlphaFoldDB" id="A0A0T6LS83"/>
<protein>
    <submittedName>
        <fullName evidence="1">Uncharacterized protein</fullName>
    </submittedName>
</protein>
<gene>
    <name evidence="1" type="ORF">AQ490_23650</name>
</gene>
<sequence>MDTQQVAAQSGNLRFLLNEWDPIGVAELVQDEYDCMIGPLLRRLWRGADRTGISAYLWNEMEQHFGLDPATLEVERMADRVVTWWEAVRARHP</sequence>
<dbReference type="eggNOG" id="COG3236">
    <property type="taxonomic scope" value="Bacteria"/>
</dbReference>
<dbReference type="EMBL" id="LLZU01000018">
    <property type="protein sequence ID" value="KRV48856.1"/>
    <property type="molecule type" value="Genomic_DNA"/>
</dbReference>
<accession>A0A0T6LS83</accession>
<keyword evidence="2" id="KW-1185">Reference proteome</keyword>
<dbReference type="OrthoDB" id="3404002at2"/>
<evidence type="ECO:0000313" key="2">
    <source>
        <dbReference type="Proteomes" id="UP000050867"/>
    </source>
</evidence>
<organism evidence="1 2">
    <name type="scientific">Wenjunlia vitaminophila</name>
    <name type="common">Streptomyces vitaminophilus</name>
    <dbReference type="NCBI Taxonomy" id="76728"/>
    <lineage>
        <taxon>Bacteria</taxon>
        <taxon>Bacillati</taxon>
        <taxon>Actinomycetota</taxon>
        <taxon>Actinomycetes</taxon>
        <taxon>Kitasatosporales</taxon>
        <taxon>Streptomycetaceae</taxon>
        <taxon>Wenjunlia</taxon>
    </lineage>
</organism>
<reference evidence="1 2" key="1">
    <citation type="submission" date="2015-10" db="EMBL/GenBank/DDBJ databases">
        <title>Draft genome sequence of pyrrolomycin-producing Streptomyces vitaminophilus.</title>
        <authorList>
            <person name="Graham D.E."/>
            <person name="Mahan K.M."/>
            <person name="Klingeman D.M."/>
            <person name="Hettich R.L."/>
            <person name="Parry R.J."/>
        </authorList>
    </citation>
    <scope>NUCLEOTIDE SEQUENCE [LARGE SCALE GENOMIC DNA]</scope>
    <source>
        <strain evidence="1 2">ATCC 31673</strain>
    </source>
</reference>
<evidence type="ECO:0000313" key="1">
    <source>
        <dbReference type="EMBL" id="KRV48856.1"/>
    </source>
</evidence>
<dbReference type="Proteomes" id="UP000050867">
    <property type="component" value="Unassembled WGS sequence"/>
</dbReference>
<name>A0A0T6LS83_WENVI</name>
<dbReference type="STRING" id="76728.AQ490_23650"/>
<proteinExistence type="predicted"/>
<dbReference type="RefSeq" id="WP_018385745.1">
    <property type="nucleotide sequence ID" value="NZ_LLZU01000018.1"/>
</dbReference>
<comment type="caution">
    <text evidence="1">The sequence shown here is derived from an EMBL/GenBank/DDBJ whole genome shotgun (WGS) entry which is preliminary data.</text>
</comment>